<evidence type="ECO:0000313" key="2">
    <source>
        <dbReference type="Proteomes" id="UP000000740"/>
    </source>
</evidence>
<dbReference type="SUPFAM" id="SSF55008">
    <property type="entry name" value="HMA, heavy metal-associated domain"/>
    <property type="match status" value="1"/>
</dbReference>
<gene>
    <name evidence="1" type="ordered locus">Hlac_3054</name>
</gene>
<organism evidence="1 2">
    <name type="scientific">Halorubrum lacusprofundi (strain ATCC 49239 / DSM 5036 / JCM 8891 / ACAM 34)</name>
    <dbReference type="NCBI Taxonomy" id="416348"/>
    <lineage>
        <taxon>Archaea</taxon>
        <taxon>Methanobacteriati</taxon>
        <taxon>Methanobacteriota</taxon>
        <taxon>Stenosarchaea group</taxon>
        <taxon>Halobacteria</taxon>
        <taxon>Halobacteriales</taxon>
        <taxon>Haloferacaceae</taxon>
        <taxon>Halorubrum</taxon>
    </lineage>
</organism>
<dbReference type="AlphaFoldDB" id="B9LV84"/>
<reference evidence="1 2" key="1">
    <citation type="journal article" date="2016" name="Stand. Genomic Sci.">
        <title>Complete genome sequence of the Antarctic Halorubrum lacusprofundi type strain ACAM 34.</title>
        <authorList>
            <person name="Anderson I.J."/>
            <person name="DasSarma P."/>
            <person name="Lucas S."/>
            <person name="Copeland A."/>
            <person name="Lapidus A."/>
            <person name="Del Rio T.G."/>
            <person name="Tice H."/>
            <person name="Dalin E."/>
            <person name="Bruce D.C."/>
            <person name="Goodwin L."/>
            <person name="Pitluck S."/>
            <person name="Sims D."/>
            <person name="Brettin T.S."/>
            <person name="Detter J.C."/>
            <person name="Han C.S."/>
            <person name="Larimer F."/>
            <person name="Hauser L."/>
            <person name="Land M."/>
            <person name="Ivanova N."/>
            <person name="Richardson P."/>
            <person name="Cavicchioli R."/>
            <person name="DasSarma S."/>
            <person name="Woese C.R."/>
            <person name="Kyrpides N.C."/>
        </authorList>
    </citation>
    <scope>NUCLEOTIDE SEQUENCE [LARGE SCALE GENOMIC DNA]</scope>
    <source>
        <strain evidence="2">ATCC 49239 / DSM 5036 / JCM 8891 / ACAM 34</strain>
    </source>
</reference>
<name>B9LV84_HALLT</name>
<dbReference type="InterPro" id="IPR036163">
    <property type="entry name" value="HMA_dom_sf"/>
</dbReference>
<protein>
    <submittedName>
        <fullName evidence="1">Uncharacterized protein</fullName>
    </submittedName>
</protein>
<accession>B9LV84</accession>
<proteinExistence type="predicted"/>
<dbReference type="Proteomes" id="UP000000740">
    <property type="component" value="Chromosome 2"/>
</dbReference>
<dbReference type="HOGENOM" id="CLU_2565608_0_0_2"/>
<evidence type="ECO:0000313" key="1">
    <source>
        <dbReference type="EMBL" id="ACM58597.1"/>
    </source>
</evidence>
<dbReference type="GO" id="GO:0046872">
    <property type="term" value="F:metal ion binding"/>
    <property type="evidence" value="ECO:0007669"/>
    <property type="project" value="InterPro"/>
</dbReference>
<sequence length="81" mass="8802">MSVSSKSRILAEKDARCDTILQKTLWNTSFHGRSNSSIEAANDKEEPSVSLTGMSHTISVEGMTCSHCEQIVEEAGYTAHA</sequence>
<dbReference type="InterPro" id="IPR006121">
    <property type="entry name" value="HMA_dom"/>
</dbReference>
<dbReference type="EMBL" id="CP001366">
    <property type="protein sequence ID" value="ACM58597.1"/>
    <property type="molecule type" value="Genomic_DNA"/>
</dbReference>
<dbReference type="CDD" id="cd00371">
    <property type="entry name" value="HMA"/>
    <property type="match status" value="1"/>
</dbReference>
<dbReference type="KEGG" id="hla:Hlac_3054"/>
<keyword evidence="2" id="KW-1185">Reference proteome</keyword>